<evidence type="ECO:0000313" key="3">
    <source>
        <dbReference type="EnsemblMetazoa" id="CapteP111085"/>
    </source>
</evidence>
<evidence type="ECO:0000313" key="4">
    <source>
        <dbReference type="Proteomes" id="UP000014760"/>
    </source>
</evidence>
<dbReference type="EMBL" id="KB292163">
    <property type="protein sequence ID" value="ELU18066.1"/>
    <property type="molecule type" value="Genomic_DNA"/>
</dbReference>
<dbReference type="STRING" id="283909.R7VL95"/>
<feature type="non-terminal residue" evidence="2">
    <location>
        <position position="1"/>
    </location>
</feature>
<dbReference type="PANTHER" id="PTHR22588">
    <property type="entry name" value="VWFA DOMAIN-CONTAINING PROTEIN"/>
    <property type="match status" value="1"/>
</dbReference>
<keyword evidence="4" id="KW-1185">Reference proteome</keyword>
<reference evidence="3" key="3">
    <citation type="submission" date="2015-06" db="UniProtKB">
        <authorList>
            <consortium name="EnsemblMetazoa"/>
        </authorList>
    </citation>
    <scope>IDENTIFICATION</scope>
</reference>
<dbReference type="EMBL" id="AMQN01003895">
    <property type="status" value="NOT_ANNOTATED_CDS"/>
    <property type="molecule type" value="Genomic_DNA"/>
</dbReference>
<protein>
    <recommendedName>
        <fullName evidence="1">VWFA domain-containing protein</fullName>
    </recommendedName>
</protein>
<feature type="domain" description="VWFA" evidence="1">
    <location>
        <begin position="1"/>
        <end position="76"/>
    </location>
</feature>
<dbReference type="OrthoDB" id="6132182at2759"/>
<dbReference type="AlphaFoldDB" id="R7VL95"/>
<dbReference type="Pfam" id="PF00092">
    <property type="entry name" value="VWA"/>
    <property type="match status" value="1"/>
</dbReference>
<dbReference type="Proteomes" id="UP000014760">
    <property type="component" value="Unassembled WGS sequence"/>
</dbReference>
<dbReference type="PANTHER" id="PTHR22588:SF3">
    <property type="entry name" value="VWFA DOMAIN-CONTAINING PROTEIN"/>
    <property type="match status" value="1"/>
</dbReference>
<evidence type="ECO:0000259" key="1">
    <source>
        <dbReference type="PROSITE" id="PS50234"/>
    </source>
</evidence>
<dbReference type="InterPro" id="IPR002035">
    <property type="entry name" value="VWF_A"/>
</dbReference>
<organism evidence="2">
    <name type="scientific">Capitella teleta</name>
    <name type="common">Polychaete worm</name>
    <dbReference type="NCBI Taxonomy" id="283909"/>
    <lineage>
        <taxon>Eukaryota</taxon>
        <taxon>Metazoa</taxon>
        <taxon>Spiralia</taxon>
        <taxon>Lophotrochozoa</taxon>
        <taxon>Annelida</taxon>
        <taxon>Polychaeta</taxon>
        <taxon>Sedentaria</taxon>
        <taxon>Scolecida</taxon>
        <taxon>Capitellidae</taxon>
        <taxon>Capitella</taxon>
    </lineage>
</organism>
<dbReference type="InterPro" id="IPR036465">
    <property type="entry name" value="vWFA_dom_sf"/>
</dbReference>
<dbReference type="Gene3D" id="3.40.50.410">
    <property type="entry name" value="von Willebrand factor, type A domain"/>
    <property type="match status" value="1"/>
</dbReference>
<proteinExistence type="predicted"/>
<dbReference type="PROSITE" id="PS50234">
    <property type="entry name" value="VWFA"/>
    <property type="match status" value="1"/>
</dbReference>
<dbReference type="HOGENOM" id="CLU_2661530_0_0_1"/>
<evidence type="ECO:0000313" key="2">
    <source>
        <dbReference type="EMBL" id="ELU18066.1"/>
    </source>
</evidence>
<name>R7VL95_CAPTE</name>
<dbReference type="SUPFAM" id="SSF53300">
    <property type="entry name" value="vWA-like"/>
    <property type="match status" value="1"/>
</dbReference>
<reference evidence="4" key="1">
    <citation type="submission" date="2012-12" db="EMBL/GenBank/DDBJ databases">
        <authorList>
            <person name="Hellsten U."/>
            <person name="Grimwood J."/>
            <person name="Chapman J.A."/>
            <person name="Shapiro H."/>
            <person name="Aerts A."/>
            <person name="Otillar R.P."/>
            <person name="Terry A.Y."/>
            <person name="Boore J.L."/>
            <person name="Simakov O."/>
            <person name="Marletaz F."/>
            <person name="Cho S.-J."/>
            <person name="Edsinger-Gonzales E."/>
            <person name="Havlak P."/>
            <person name="Kuo D.-H."/>
            <person name="Larsson T."/>
            <person name="Lv J."/>
            <person name="Arendt D."/>
            <person name="Savage R."/>
            <person name="Osoegawa K."/>
            <person name="de Jong P."/>
            <person name="Lindberg D.R."/>
            <person name="Seaver E.C."/>
            <person name="Weisblat D.A."/>
            <person name="Putnam N.H."/>
            <person name="Grigoriev I.V."/>
            <person name="Rokhsar D.S."/>
        </authorList>
    </citation>
    <scope>NUCLEOTIDE SEQUENCE</scope>
    <source>
        <strain evidence="4">I ESC-2004</strain>
    </source>
</reference>
<dbReference type="EnsemblMetazoa" id="CapteT111085">
    <property type="protein sequence ID" value="CapteP111085"/>
    <property type="gene ID" value="CapteG111085"/>
</dbReference>
<accession>R7VL95</accession>
<reference evidence="2 4" key="2">
    <citation type="journal article" date="2013" name="Nature">
        <title>Insights into bilaterian evolution from three spiralian genomes.</title>
        <authorList>
            <person name="Simakov O."/>
            <person name="Marletaz F."/>
            <person name="Cho S.J."/>
            <person name="Edsinger-Gonzales E."/>
            <person name="Havlak P."/>
            <person name="Hellsten U."/>
            <person name="Kuo D.H."/>
            <person name="Larsson T."/>
            <person name="Lv J."/>
            <person name="Arendt D."/>
            <person name="Savage R."/>
            <person name="Osoegawa K."/>
            <person name="de Jong P."/>
            <person name="Grimwood J."/>
            <person name="Chapman J.A."/>
            <person name="Shapiro H."/>
            <person name="Aerts A."/>
            <person name="Otillar R.P."/>
            <person name="Terry A.Y."/>
            <person name="Boore J.L."/>
            <person name="Grigoriev I.V."/>
            <person name="Lindberg D.R."/>
            <person name="Seaver E.C."/>
            <person name="Weisblat D.A."/>
            <person name="Putnam N.H."/>
            <person name="Rokhsar D.S."/>
        </authorList>
    </citation>
    <scope>NUCLEOTIDE SEQUENCE</scope>
    <source>
        <strain evidence="2 4">I ESC-2004</strain>
    </source>
</reference>
<gene>
    <name evidence="2" type="ORF">CAPTEDRAFT_111085</name>
</gene>
<dbReference type="InterPro" id="IPR052229">
    <property type="entry name" value="Collagen-VI/PIF"/>
</dbReference>
<sequence>NWDIILDFMASMVKQYIIGPDDTRVAVVIFSNDATVYFTLDKYDTETEVIEAIRNMPYEGGTTNTGAALRLTASGW</sequence>